<dbReference type="InterPro" id="IPR050109">
    <property type="entry name" value="HTH-type_TetR-like_transc_reg"/>
</dbReference>
<evidence type="ECO:0000256" key="2">
    <source>
        <dbReference type="ARBA" id="ARBA00023125"/>
    </source>
</evidence>
<dbReference type="PROSITE" id="PS50977">
    <property type="entry name" value="HTH_TETR_2"/>
    <property type="match status" value="1"/>
</dbReference>
<dbReference type="PANTHER" id="PTHR30055:SF234">
    <property type="entry name" value="HTH-TYPE TRANSCRIPTIONAL REGULATOR BETI"/>
    <property type="match status" value="1"/>
</dbReference>
<evidence type="ECO:0000313" key="6">
    <source>
        <dbReference type="EMBL" id="RJO77042.1"/>
    </source>
</evidence>
<dbReference type="SUPFAM" id="SSF46689">
    <property type="entry name" value="Homeodomain-like"/>
    <property type="match status" value="1"/>
</dbReference>
<dbReference type="InterPro" id="IPR041479">
    <property type="entry name" value="TetR_CgmR_C"/>
</dbReference>
<reference evidence="6 7" key="1">
    <citation type="submission" date="2018-09" db="EMBL/GenBank/DDBJ databases">
        <title>YIM PH21274 draft genome.</title>
        <authorList>
            <person name="Miao C."/>
        </authorList>
    </citation>
    <scope>NUCLEOTIDE SEQUENCE [LARGE SCALE GENOMIC DNA]</scope>
    <source>
        <strain evidence="6 7">YIM PH 21724</strain>
    </source>
</reference>
<dbReference type="EMBL" id="QZFU01000016">
    <property type="protein sequence ID" value="RJO77042.1"/>
    <property type="molecule type" value="Genomic_DNA"/>
</dbReference>
<dbReference type="Pfam" id="PF17937">
    <property type="entry name" value="TetR_C_28"/>
    <property type="match status" value="1"/>
</dbReference>
<evidence type="ECO:0000256" key="4">
    <source>
        <dbReference type="PROSITE-ProRule" id="PRU00335"/>
    </source>
</evidence>
<keyword evidence="1" id="KW-0805">Transcription regulation</keyword>
<name>A0A3A4KR28_9NOCA</name>
<dbReference type="AlphaFoldDB" id="A0A3A4KR28"/>
<dbReference type="PRINTS" id="PR00455">
    <property type="entry name" value="HTHTETR"/>
</dbReference>
<proteinExistence type="predicted"/>
<dbReference type="InterPro" id="IPR001647">
    <property type="entry name" value="HTH_TetR"/>
</dbReference>
<feature type="DNA-binding region" description="H-T-H motif" evidence="4">
    <location>
        <begin position="26"/>
        <end position="45"/>
    </location>
</feature>
<feature type="domain" description="HTH tetR-type" evidence="5">
    <location>
        <begin position="3"/>
        <end position="63"/>
    </location>
</feature>
<dbReference type="GO" id="GO:0003700">
    <property type="term" value="F:DNA-binding transcription factor activity"/>
    <property type="evidence" value="ECO:0007669"/>
    <property type="project" value="TreeGrafter"/>
</dbReference>
<dbReference type="PANTHER" id="PTHR30055">
    <property type="entry name" value="HTH-TYPE TRANSCRIPTIONAL REGULATOR RUTR"/>
    <property type="match status" value="1"/>
</dbReference>
<dbReference type="InterPro" id="IPR009057">
    <property type="entry name" value="Homeodomain-like_sf"/>
</dbReference>
<evidence type="ECO:0000256" key="3">
    <source>
        <dbReference type="ARBA" id="ARBA00023163"/>
    </source>
</evidence>
<keyword evidence="3" id="KW-0804">Transcription</keyword>
<gene>
    <name evidence="6" type="ORF">D5S18_12695</name>
</gene>
<dbReference type="RefSeq" id="WP_120040164.1">
    <property type="nucleotide sequence ID" value="NZ_QZFU01000016.1"/>
</dbReference>
<comment type="caution">
    <text evidence="6">The sequence shown here is derived from an EMBL/GenBank/DDBJ whole genome shotgun (WGS) entry which is preliminary data.</text>
</comment>
<evidence type="ECO:0000313" key="7">
    <source>
        <dbReference type="Proteomes" id="UP000266677"/>
    </source>
</evidence>
<evidence type="ECO:0000256" key="1">
    <source>
        <dbReference type="ARBA" id="ARBA00023015"/>
    </source>
</evidence>
<dbReference type="OrthoDB" id="9806334at2"/>
<organism evidence="6 7">
    <name type="scientific">Nocardia panacis</name>
    <dbReference type="NCBI Taxonomy" id="2340916"/>
    <lineage>
        <taxon>Bacteria</taxon>
        <taxon>Bacillati</taxon>
        <taxon>Actinomycetota</taxon>
        <taxon>Actinomycetes</taxon>
        <taxon>Mycobacteriales</taxon>
        <taxon>Nocardiaceae</taxon>
        <taxon>Nocardia</taxon>
    </lineage>
</organism>
<dbReference type="Pfam" id="PF00440">
    <property type="entry name" value="TetR_N"/>
    <property type="match status" value="1"/>
</dbReference>
<dbReference type="Proteomes" id="UP000266677">
    <property type="component" value="Unassembled WGS sequence"/>
</dbReference>
<evidence type="ECO:0000259" key="5">
    <source>
        <dbReference type="PROSITE" id="PS50977"/>
    </source>
</evidence>
<protein>
    <submittedName>
        <fullName evidence="6">TetR/AcrR family transcriptional regulator</fullName>
    </submittedName>
</protein>
<dbReference type="GO" id="GO:0000976">
    <property type="term" value="F:transcription cis-regulatory region binding"/>
    <property type="evidence" value="ECO:0007669"/>
    <property type="project" value="TreeGrafter"/>
</dbReference>
<keyword evidence="7" id="KW-1185">Reference proteome</keyword>
<dbReference type="Gene3D" id="1.10.357.10">
    <property type="entry name" value="Tetracycline Repressor, domain 2"/>
    <property type="match status" value="1"/>
</dbReference>
<accession>A0A3A4KR28</accession>
<sequence>MTATTRDRILDALETLLLEKGVSHVTLDNVAAAAGVSKGGLLYHFRSKDALLAGLVRRLGERADRQLTNAVAGGVSLAEWILQTPNPNDDADALELNLYRSMLASMRTVDAGARPESDEVQRALTDVMRGWSEQLDCEIGDPVRADIISLVGDGIYLRALLGMPPIDPRRYREVVRSLLDR</sequence>
<keyword evidence="2 4" id="KW-0238">DNA-binding</keyword>